<feature type="region of interest" description="Disordered" evidence="1">
    <location>
        <begin position="62"/>
        <end position="112"/>
    </location>
</feature>
<gene>
    <name evidence="3" type="ORF">AHIS1636_16300</name>
</gene>
<dbReference type="InterPro" id="IPR058442">
    <property type="entry name" value="DUF8129"/>
</dbReference>
<dbReference type="Pfam" id="PF26450">
    <property type="entry name" value="DUF8129"/>
    <property type="match status" value="1"/>
</dbReference>
<sequence length="112" mass="11933">MNESLNREELPLPDYDHIPLGTLGSRISPLDEQGVQALLDYEQGHGNRLPVVQVLQSRIDALKNGAEPSGSIPENMPEVSQSQQGSPVSPATSGPPINPPSHGDPTNPAQPR</sequence>
<feature type="domain" description="DUF8129" evidence="2">
    <location>
        <begin position="9"/>
        <end position="63"/>
    </location>
</feature>
<organism evidence="3 4">
    <name type="scientific">Arthrobacter mangrovi</name>
    <dbReference type="NCBI Taxonomy" id="2966350"/>
    <lineage>
        <taxon>Bacteria</taxon>
        <taxon>Bacillati</taxon>
        <taxon>Actinomycetota</taxon>
        <taxon>Actinomycetes</taxon>
        <taxon>Micrococcales</taxon>
        <taxon>Micrococcaceae</taxon>
        <taxon>Arthrobacter</taxon>
    </lineage>
</organism>
<evidence type="ECO:0000256" key="1">
    <source>
        <dbReference type="SAM" id="MobiDB-lite"/>
    </source>
</evidence>
<dbReference type="RefSeq" id="WP_264795328.1">
    <property type="nucleotide sequence ID" value="NZ_BRVS01000006.1"/>
</dbReference>
<evidence type="ECO:0000259" key="2">
    <source>
        <dbReference type="Pfam" id="PF26450"/>
    </source>
</evidence>
<feature type="compositionally biased region" description="Low complexity" evidence="1">
    <location>
        <begin position="79"/>
        <end position="90"/>
    </location>
</feature>
<name>A0ABQ5MT79_9MICC</name>
<protein>
    <recommendedName>
        <fullName evidence="2">DUF8129 domain-containing protein</fullName>
    </recommendedName>
</protein>
<dbReference type="Proteomes" id="UP001209654">
    <property type="component" value="Unassembled WGS sequence"/>
</dbReference>
<comment type="caution">
    <text evidence="3">The sequence shown here is derived from an EMBL/GenBank/DDBJ whole genome shotgun (WGS) entry which is preliminary data.</text>
</comment>
<proteinExistence type="predicted"/>
<keyword evidence="4" id="KW-1185">Reference proteome</keyword>
<evidence type="ECO:0000313" key="3">
    <source>
        <dbReference type="EMBL" id="GLB67191.1"/>
    </source>
</evidence>
<reference evidence="3 4" key="1">
    <citation type="journal article" date="2023" name="Int. J. Syst. Evol. Microbiol.">
        <title>Arthrobacter mangrovi sp. nov., an actinobacterium isolated from the rhizosphere of a mangrove.</title>
        <authorList>
            <person name="Hamada M."/>
            <person name="Saitou S."/>
            <person name="Enomoto N."/>
            <person name="Nanri K."/>
            <person name="Hidaka K."/>
            <person name="Miura T."/>
            <person name="Tamura T."/>
        </authorList>
    </citation>
    <scope>NUCLEOTIDE SEQUENCE [LARGE SCALE GENOMIC DNA]</scope>
    <source>
        <strain evidence="3 4">NBRC 112813</strain>
    </source>
</reference>
<evidence type="ECO:0000313" key="4">
    <source>
        <dbReference type="Proteomes" id="UP001209654"/>
    </source>
</evidence>
<dbReference type="EMBL" id="BRVS01000006">
    <property type="protein sequence ID" value="GLB67191.1"/>
    <property type="molecule type" value="Genomic_DNA"/>
</dbReference>
<accession>A0ABQ5MT79</accession>